<dbReference type="GO" id="GO:0005524">
    <property type="term" value="F:ATP binding"/>
    <property type="evidence" value="ECO:0007669"/>
    <property type="project" value="InterPro"/>
</dbReference>
<keyword evidence="4" id="KW-1185">Reference proteome</keyword>
<dbReference type="GO" id="GO:0004672">
    <property type="term" value="F:protein kinase activity"/>
    <property type="evidence" value="ECO:0007669"/>
    <property type="project" value="InterPro"/>
</dbReference>
<dbReference type="AlphaFoldDB" id="A0A9N9GPY6"/>
<evidence type="ECO:0000259" key="2">
    <source>
        <dbReference type="PROSITE" id="PS50011"/>
    </source>
</evidence>
<proteinExistence type="predicted"/>
<dbReference type="SUPFAM" id="SSF56112">
    <property type="entry name" value="Protein kinase-like (PK-like)"/>
    <property type="match status" value="1"/>
</dbReference>
<name>A0A9N9GPY6_9GLOM</name>
<sequence>MDYNAMLKTLAKEAGISIPSNAFEKPNAIRTSTSSGGGSTVNSKSGGGGNTNSGYSEGISKCKKCGEPRSTIVALKFLDNSEQLNRDFLDELQAHHRCSLGSGIIDCYGVSKDPETNRYVMVMRYAEQGDLRRYLSQFFAELSWDEKIEVFDKIVKGLQGIHDAGYVAAMLKCWDSDPTKRPTITDLLSVSYKWRYLADGKAPFQGPKLKKVKTGCVSN</sequence>
<dbReference type="EMBL" id="CAJVPY010004718">
    <property type="protein sequence ID" value="CAG8626217.1"/>
    <property type="molecule type" value="Genomic_DNA"/>
</dbReference>
<accession>A0A9N9GPY6</accession>
<feature type="domain" description="Protein kinase" evidence="2">
    <location>
        <begin position="39"/>
        <end position="219"/>
    </location>
</feature>
<comment type="caution">
    <text evidence="3">The sequence shown here is derived from an EMBL/GenBank/DDBJ whole genome shotgun (WGS) entry which is preliminary data.</text>
</comment>
<dbReference type="OrthoDB" id="6718656at2759"/>
<dbReference type="InterPro" id="IPR011009">
    <property type="entry name" value="Kinase-like_dom_sf"/>
</dbReference>
<organism evidence="3 4">
    <name type="scientific">Dentiscutata erythropus</name>
    <dbReference type="NCBI Taxonomy" id="1348616"/>
    <lineage>
        <taxon>Eukaryota</taxon>
        <taxon>Fungi</taxon>
        <taxon>Fungi incertae sedis</taxon>
        <taxon>Mucoromycota</taxon>
        <taxon>Glomeromycotina</taxon>
        <taxon>Glomeromycetes</taxon>
        <taxon>Diversisporales</taxon>
        <taxon>Gigasporaceae</taxon>
        <taxon>Dentiscutata</taxon>
    </lineage>
</organism>
<gene>
    <name evidence="3" type="ORF">DERYTH_LOCUS8903</name>
</gene>
<dbReference type="PROSITE" id="PS50011">
    <property type="entry name" value="PROTEIN_KINASE_DOM"/>
    <property type="match status" value="1"/>
</dbReference>
<feature type="region of interest" description="Disordered" evidence="1">
    <location>
        <begin position="27"/>
        <end position="53"/>
    </location>
</feature>
<dbReference type="Proteomes" id="UP000789405">
    <property type="component" value="Unassembled WGS sequence"/>
</dbReference>
<protein>
    <submittedName>
        <fullName evidence="3">19556_t:CDS:1</fullName>
    </submittedName>
</protein>
<evidence type="ECO:0000313" key="3">
    <source>
        <dbReference type="EMBL" id="CAG8626217.1"/>
    </source>
</evidence>
<feature type="compositionally biased region" description="Gly residues" evidence="1">
    <location>
        <begin position="35"/>
        <end position="51"/>
    </location>
</feature>
<dbReference type="Pfam" id="PF00069">
    <property type="entry name" value="Pkinase"/>
    <property type="match status" value="1"/>
</dbReference>
<reference evidence="3" key="1">
    <citation type="submission" date="2021-06" db="EMBL/GenBank/DDBJ databases">
        <authorList>
            <person name="Kallberg Y."/>
            <person name="Tangrot J."/>
            <person name="Rosling A."/>
        </authorList>
    </citation>
    <scope>NUCLEOTIDE SEQUENCE</scope>
    <source>
        <strain evidence="3">MA453B</strain>
    </source>
</reference>
<feature type="non-terminal residue" evidence="3">
    <location>
        <position position="219"/>
    </location>
</feature>
<dbReference type="Gene3D" id="1.10.510.10">
    <property type="entry name" value="Transferase(Phosphotransferase) domain 1"/>
    <property type="match status" value="1"/>
</dbReference>
<dbReference type="InterPro" id="IPR000719">
    <property type="entry name" value="Prot_kinase_dom"/>
</dbReference>
<evidence type="ECO:0000313" key="4">
    <source>
        <dbReference type="Proteomes" id="UP000789405"/>
    </source>
</evidence>
<evidence type="ECO:0000256" key="1">
    <source>
        <dbReference type="SAM" id="MobiDB-lite"/>
    </source>
</evidence>